<accession>A0A392UH36</accession>
<proteinExistence type="predicted"/>
<evidence type="ECO:0000256" key="4">
    <source>
        <dbReference type="ARBA" id="ARBA00022970"/>
    </source>
</evidence>
<evidence type="ECO:0000256" key="5">
    <source>
        <dbReference type="ARBA" id="ARBA00022989"/>
    </source>
</evidence>
<keyword evidence="4" id="KW-0029">Amino-acid transport</keyword>
<keyword evidence="2" id="KW-0813">Transport</keyword>
<evidence type="ECO:0000256" key="7">
    <source>
        <dbReference type="SAM" id="Phobius"/>
    </source>
</evidence>
<comment type="caution">
    <text evidence="9">The sequence shown here is derived from an EMBL/GenBank/DDBJ whole genome shotgun (WGS) entry which is preliminary data.</text>
</comment>
<feature type="domain" description="Amino acid transporter transmembrane" evidence="8">
    <location>
        <begin position="2"/>
        <end position="71"/>
    </location>
</feature>
<dbReference type="Pfam" id="PF01490">
    <property type="entry name" value="Aa_trans"/>
    <property type="match status" value="1"/>
</dbReference>
<feature type="transmembrane region" description="Helical" evidence="7">
    <location>
        <begin position="12"/>
        <end position="30"/>
    </location>
</feature>
<dbReference type="GO" id="GO:0031090">
    <property type="term" value="C:organelle membrane"/>
    <property type="evidence" value="ECO:0007669"/>
    <property type="project" value="UniProtKB-ARBA"/>
</dbReference>
<name>A0A392UH36_9FABA</name>
<keyword evidence="3 7" id="KW-0812">Transmembrane</keyword>
<protein>
    <submittedName>
        <fullName evidence="9">Sodium-coupled neutral amino acid transporter 6-like</fullName>
    </submittedName>
</protein>
<sequence length="71" mass="7468">MGLPACVKKLGMVSGLIAIVLAALLTEKSIEFMIRFSRAGNITSYGSLMGDAFGKYGKALLEICVVINNTG</sequence>
<dbReference type="Proteomes" id="UP000265520">
    <property type="component" value="Unassembled WGS sequence"/>
</dbReference>
<dbReference type="AlphaFoldDB" id="A0A392UH36"/>
<evidence type="ECO:0000256" key="3">
    <source>
        <dbReference type="ARBA" id="ARBA00022692"/>
    </source>
</evidence>
<feature type="non-terminal residue" evidence="9">
    <location>
        <position position="71"/>
    </location>
</feature>
<dbReference type="PANTHER" id="PTHR22950:SF634">
    <property type="entry name" value="TRANSMEMBRANE AMINO ACID TRANSPORTER FAMILY PROTEIN"/>
    <property type="match status" value="1"/>
</dbReference>
<dbReference type="InterPro" id="IPR013057">
    <property type="entry name" value="AA_transpt_TM"/>
</dbReference>
<evidence type="ECO:0000313" key="10">
    <source>
        <dbReference type="Proteomes" id="UP000265520"/>
    </source>
</evidence>
<evidence type="ECO:0000259" key="8">
    <source>
        <dbReference type="Pfam" id="PF01490"/>
    </source>
</evidence>
<reference evidence="9 10" key="1">
    <citation type="journal article" date="2018" name="Front. Plant Sci.">
        <title>Red Clover (Trifolium pratense) and Zigzag Clover (T. medium) - A Picture of Genomic Similarities and Differences.</title>
        <authorList>
            <person name="Dluhosova J."/>
            <person name="Istvanek J."/>
            <person name="Nedelnik J."/>
            <person name="Repkova J."/>
        </authorList>
    </citation>
    <scope>NUCLEOTIDE SEQUENCE [LARGE SCALE GENOMIC DNA]</scope>
    <source>
        <strain evidence="10">cv. 10/8</strain>
        <tissue evidence="9">Leaf</tissue>
    </source>
</reference>
<keyword evidence="10" id="KW-1185">Reference proteome</keyword>
<keyword evidence="6 7" id="KW-0472">Membrane</keyword>
<dbReference type="EMBL" id="LXQA010808204">
    <property type="protein sequence ID" value="MCI71994.1"/>
    <property type="molecule type" value="Genomic_DNA"/>
</dbReference>
<evidence type="ECO:0000256" key="6">
    <source>
        <dbReference type="ARBA" id="ARBA00023136"/>
    </source>
</evidence>
<evidence type="ECO:0000313" key="9">
    <source>
        <dbReference type="EMBL" id="MCI71994.1"/>
    </source>
</evidence>
<keyword evidence="5 7" id="KW-1133">Transmembrane helix</keyword>
<dbReference type="PANTHER" id="PTHR22950">
    <property type="entry name" value="AMINO ACID TRANSPORTER"/>
    <property type="match status" value="1"/>
</dbReference>
<evidence type="ECO:0000256" key="1">
    <source>
        <dbReference type="ARBA" id="ARBA00004141"/>
    </source>
</evidence>
<evidence type="ECO:0000256" key="2">
    <source>
        <dbReference type="ARBA" id="ARBA00022448"/>
    </source>
</evidence>
<dbReference type="GO" id="GO:0015179">
    <property type="term" value="F:L-amino acid transmembrane transporter activity"/>
    <property type="evidence" value="ECO:0007669"/>
    <property type="project" value="TreeGrafter"/>
</dbReference>
<organism evidence="9 10">
    <name type="scientific">Trifolium medium</name>
    <dbReference type="NCBI Taxonomy" id="97028"/>
    <lineage>
        <taxon>Eukaryota</taxon>
        <taxon>Viridiplantae</taxon>
        <taxon>Streptophyta</taxon>
        <taxon>Embryophyta</taxon>
        <taxon>Tracheophyta</taxon>
        <taxon>Spermatophyta</taxon>
        <taxon>Magnoliopsida</taxon>
        <taxon>eudicotyledons</taxon>
        <taxon>Gunneridae</taxon>
        <taxon>Pentapetalae</taxon>
        <taxon>rosids</taxon>
        <taxon>fabids</taxon>
        <taxon>Fabales</taxon>
        <taxon>Fabaceae</taxon>
        <taxon>Papilionoideae</taxon>
        <taxon>50 kb inversion clade</taxon>
        <taxon>NPAAA clade</taxon>
        <taxon>Hologalegina</taxon>
        <taxon>IRL clade</taxon>
        <taxon>Trifolieae</taxon>
        <taxon>Trifolium</taxon>
    </lineage>
</organism>
<comment type="subcellular location">
    <subcellularLocation>
        <location evidence="1">Membrane</location>
        <topology evidence="1">Multi-pass membrane protein</topology>
    </subcellularLocation>
</comment>